<feature type="compositionally biased region" description="Basic and acidic residues" evidence="1">
    <location>
        <begin position="474"/>
        <end position="492"/>
    </location>
</feature>
<dbReference type="AlphaFoldDB" id="A0A178U6W3"/>
<protein>
    <submittedName>
        <fullName evidence="2">Uncharacterized protein</fullName>
    </submittedName>
</protein>
<organism evidence="2 3">
    <name type="scientific">Arabidopsis thaliana</name>
    <name type="common">Mouse-ear cress</name>
    <dbReference type="NCBI Taxonomy" id="3702"/>
    <lineage>
        <taxon>Eukaryota</taxon>
        <taxon>Viridiplantae</taxon>
        <taxon>Streptophyta</taxon>
        <taxon>Embryophyta</taxon>
        <taxon>Tracheophyta</taxon>
        <taxon>Spermatophyta</taxon>
        <taxon>Magnoliopsida</taxon>
        <taxon>eudicotyledons</taxon>
        <taxon>Gunneridae</taxon>
        <taxon>Pentapetalae</taxon>
        <taxon>rosids</taxon>
        <taxon>malvids</taxon>
        <taxon>Brassicales</taxon>
        <taxon>Brassicaceae</taxon>
        <taxon>Camelineae</taxon>
        <taxon>Arabidopsis</taxon>
    </lineage>
</organism>
<dbReference type="Proteomes" id="UP000078284">
    <property type="component" value="Unassembled WGS sequence"/>
</dbReference>
<gene>
    <name evidence="2" type="ORF">AXX17_ATUG01150</name>
</gene>
<evidence type="ECO:0000256" key="1">
    <source>
        <dbReference type="SAM" id="MobiDB-lite"/>
    </source>
</evidence>
<accession>A0A178U6W3</accession>
<feature type="region of interest" description="Disordered" evidence="1">
    <location>
        <begin position="473"/>
        <end position="498"/>
    </location>
</feature>
<evidence type="ECO:0000313" key="3">
    <source>
        <dbReference type="Proteomes" id="UP000078284"/>
    </source>
</evidence>
<comment type="caution">
    <text evidence="2">The sequence shown here is derived from an EMBL/GenBank/DDBJ whole genome shotgun (WGS) entry which is preliminary data.</text>
</comment>
<evidence type="ECO:0000313" key="2">
    <source>
        <dbReference type="EMBL" id="OAO89379.1"/>
    </source>
</evidence>
<feature type="compositionally biased region" description="Basic and acidic residues" evidence="1">
    <location>
        <begin position="526"/>
        <end position="535"/>
    </location>
</feature>
<reference evidence="3" key="1">
    <citation type="journal article" date="2016" name="Proc. Natl. Acad. Sci. U.S.A.">
        <title>Chromosome-level assembly of Arabidopsis thaliana Ler reveals the extent of translocation and inversion polymorphisms.</title>
        <authorList>
            <person name="Zapata L."/>
            <person name="Ding J."/>
            <person name="Willing E.M."/>
            <person name="Hartwig B."/>
            <person name="Bezdan D."/>
            <person name="Jiao W.B."/>
            <person name="Patel V."/>
            <person name="Velikkakam James G."/>
            <person name="Koornneef M."/>
            <person name="Ossowski S."/>
            <person name="Schneeberger K."/>
        </authorList>
    </citation>
    <scope>NUCLEOTIDE SEQUENCE [LARGE SCALE GENOMIC DNA]</scope>
    <source>
        <strain evidence="3">cv. Landsberg erecta</strain>
    </source>
</reference>
<dbReference type="EMBL" id="LUHQ01000010">
    <property type="protein sequence ID" value="OAO89379.1"/>
    <property type="molecule type" value="Genomic_DNA"/>
</dbReference>
<sequence length="590" mass="66523">MKAIAFGDPHADDVFQGRHINYWENFMEVTDRISRIVELEKPDLVILADYEFLSELMIFTSSKQTENMVEFTHPNAETPCFFHLVDYGQENEKIEIQADAYNIGIMHNEFYVAGQEQQFHGEGAIELSSKKNFFGLDMVVSGHIHTPTNGMINFSYQDGFESAFANLGCPTRPGHGELYDQVWYMVWEYTEIEGTNMTDMRFRQQPFHLRPYTEIFRPDSDFIEDIKSKELIDDYTGIQKGMRMAKKQEIVRLFEAFNKKHGTQLTPDDTKGIETEYQNAAYGVYNESKHLKEVLKAIEEGDIPQVMALTGVDVSQDTLNIPRMHVDLDELEKQAGNSLKIQQEDTNLVTGIVGDTEQIVETNEEILEVTEDEAEEQQETDMKGLQSFFQAKVAEGEANQQATQLSQAVANQQSTIQVPKQEVEQTPVQEVKTAEAPKFNFGAETKKEEVQTPVQEEKKANAPVFSFGNVTETPVKEETPVEPKQETVEQPKQESTSGISFGVSADEEVKPVQTPSFGQAIAQNKEVVKDKEAQPRKGMISFNMQPKEGQEVKIPTPKPITGGANLEDALAQQGQSMPVFNIGADIDIEE</sequence>
<name>A0A178U6W3_ARATH</name>
<proteinExistence type="predicted"/>
<feature type="region of interest" description="Disordered" evidence="1">
    <location>
        <begin position="515"/>
        <end position="559"/>
    </location>
</feature>